<evidence type="ECO:0000256" key="2">
    <source>
        <dbReference type="SAM" id="SignalP"/>
    </source>
</evidence>
<name>A0A6B0UBP6_IXORI</name>
<reference evidence="3" key="1">
    <citation type="submission" date="2019-12" db="EMBL/GenBank/DDBJ databases">
        <title>An insight into the sialome of adult female Ixodes ricinus ticks feeding for 6 days.</title>
        <authorList>
            <person name="Perner J."/>
            <person name="Ribeiro J.M.C."/>
        </authorList>
    </citation>
    <scope>NUCLEOTIDE SEQUENCE</scope>
    <source>
        <strain evidence="3">Semi-engorged</strain>
        <tissue evidence="3">Salivary glands</tissue>
    </source>
</reference>
<dbReference type="EMBL" id="GIFC01003982">
    <property type="protein sequence ID" value="MXU86065.1"/>
    <property type="molecule type" value="Transcribed_RNA"/>
</dbReference>
<keyword evidence="2" id="KW-0732">Signal</keyword>
<evidence type="ECO:0000256" key="1">
    <source>
        <dbReference type="SAM" id="MobiDB-lite"/>
    </source>
</evidence>
<feature type="signal peptide" evidence="2">
    <location>
        <begin position="1"/>
        <end position="21"/>
    </location>
</feature>
<proteinExistence type="predicted"/>
<protein>
    <submittedName>
        <fullName evidence="3">Putative secreted protein</fullName>
    </submittedName>
</protein>
<accession>A0A6B0UBP6</accession>
<sequence length="89" mass="9221">MTLLKTLSRKVFLSLSLSADACLSTGVTRTACRGIATNTPNARAAGPSDDNGTHPHALVASIRGALPGRASRRQGHPTRSAFPFPPAVV</sequence>
<organism evidence="3">
    <name type="scientific">Ixodes ricinus</name>
    <name type="common">Common tick</name>
    <name type="synonym">Acarus ricinus</name>
    <dbReference type="NCBI Taxonomy" id="34613"/>
    <lineage>
        <taxon>Eukaryota</taxon>
        <taxon>Metazoa</taxon>
        <taxon>Ecdysozoa</taxon>
        <taxon>Arthropoda</taxon>
        <taxon>Chelicerata</taxon>
        <taxon>Arachnida</taxon>
        <taxon>Acari</taxon>
        <taxon>Parasitiformes</taxon>
        <taxon>Ixodida</taxon>
        <taxon>Ixodoidea</taxon>
        <taxon>Ixodidae</taxon>
        <taxon>Ixodinae</taxon>
        <taxon>Ixodes</taxon>
    </lineage>
</organism>
<feature type="region of interest" description="Disordered" evidence="1">
    <location>
        <begin position="39"/>
        <end position="89"/>
    </location>
</feature>
<feature type="chain" id="PRO_5025522892" evidence="2">
    <location>
        <begin position="22"/>
        <end position="89"/>
    </location>
</feature>
<dbReference type="AlphaFoldDB" id="A0A6B0UBP6"/>
<evidence type="ECO:0000313" key="3">
    <source>
        <dbReference type="EMBL" id="MXU86065.1"/>
    </source>
</evidence>